<comment type="similarity">
    <text evidence="2">Belongs to the TenA family.</text>
</comment>
<protein>
    <recommendedName>
        <fullName evidence="2">Aminopyrimidine aminohydrolase</fullName>
        <ecNumber evidence="2">3.5.99.2</ecNumber>
    </recommendedName>
</protein>
<dbReference type="SUPFAM" id="SSF48613">
    <property type="entry name" value="Heme oxygenase-like"/>
    <property type="match status" value="1"/>
</dbReference>
<dbReference type="Gene3D" id="1.20.910.10">
    <property type="entry name" value="Heme oxygenase-like"/>
    <property type="match status" value="1"/>
</dbReference>
<name>A0A378SR74_9MYCO</name>
<comment type="function">
    <text evidence="2">Catalyzes an amino-pyrimidine hydrolysis reaction at the C5' of the pyrimidine moiety of thiamine compounds, a reaction that is part of a thiamine salvage pathway.</text>
</comment>
<feature type="domain" description="Thiaminase-2/PQQC" evidence="4">
    <location>
        <begin position="37"/>
        <end position="243"/>
    </location>
</feature>
<dbReference type="InterPro" id="IPR016084">
    <property type="entry name" value="Haem_Oase-like_multi-hlx"/>
</dbReference>
<keyword evidence="2" id="KW-0784">Thiamine biosynthesis</keyword>
<evidence type="ECO:0000256" key="3">
    <source>
        <dbReference type="SAM" id="MobiDB-lite"/>
    </source>
</evidence>
<feature type="compositionally biased region" description="Polar residues" evidence="3">
    <location>
        <begin position="11"/>
        <end position="21"/>
    </location>
</feature>
<dbReference type="GO" id="GO:0050334">
    <property type="term" value="F:thiaminase activity"/>
    <property type="evidence" value="ECO:0007669"/>
    <property type="project" value="UniProtKB-EC"/>
</dbReference>
<organism evidence="5 6">
    <name type="scientific">Mycolicibacterium gilvum</name>
    <dbReference type="NCBI Taxonomy" id="1804"/>
    <lineage>
        <taxon>Bacteria</taxon>
        <taxon>Bacillati</taxon>
        <taxon>Actinomycetota</taxon>
        <taxon>Actinomycetes</taxon>
        <taxon>Mycobacteriales</taxon>
        <taxon>Mycobacteriaceae</taxon>
        <taxon>Mycolicibacterium</taxon>
    </lineage>
</organism>
<accession>A0A378SR74</accession>
<sequence length="249" mass="26553">MPVAPQIGSAHRQNGSTTPSATGTQTWTRTTWTRTLWAEIAPIYDGIIAHPFITGLADGSLPGDVFAGYVAQDVHYLRAYARALAVVAAKAPGLSTTAMFARHAAEVFDVELQLHGELLPALGLSASDLDAVPVSPTTQAYTSYLLATAHAGGFADGLAAVLPCYWIYAEVGAALAERGSADPRYQQWIDSYGGDEFAATVAEVLELADRTAPGLAAADEAAARAHFVTTSRYEWMFFDAAYRREAWPV</sequence>
<reference evidence="5 6" key="1">
    <citation type="submission" date="2018-06" db="EMBL/GenBank/DDBJ databases">
        <authorList>
            <consortium name="Pathogen Informatics"/>
            <person name="Doyle S."/>
        </authorList>
    </citation>
    <scope>NUCLEOTIDE SEQUENCE [LARGE SCALE GENOMIC DNA]</scope>
    <source>
        <strain evidence="5 6">NCTC10742</strain>
    </source>
</reference>
<dbReference type="CDD" id="cd19365">
    <property type="entry name" value="TenA_C-like"/>
    <property type="match status" value="1"/>
</dbReference>
<dbReference type="NCBIfam" id="TIGR04306">
    <property type="entry name" value="salvage_TenA"/>
    <property type="match status" value="1"/>
</dbReference>
<comment type="catalytic activity">
    <reaction evidence="2">
        <text>4-amino-5-aminomethyl-2-methylpyrimidine + H2O = 4-amino-5-hydroxymethyl-2-methylpyrimidine + NH4(+)</text>
        <dbReference type="Rhea" id="RHEA:31799"/>
        <dbReference type="ChEBI" id="CHEBI:15377"/>
        <dbReference type="ChEBI" id="CHEBI:16892"/>
        <dbReference type="ChEBI" id="CHEBI:28938"/>
        <dbReference type="ChEBI" id="CHEBI:63416"/>
        <dbReference type="EC" id="3.5.99.2"/>
    </reaction>
</comment>
<dbReference type="GO" id="GO:0005829">
    <property type="term" value="C:cytosol"/>
    <property type="evidence" value="ECO:0007669"/>
    <property type="project" value="TreeGrafter"/>
</dbReference>
<dbReference type="InterPro" id="IPR050967">
    <property type="entry name" value="Thiamine_Salvage_TenA"/>
</dbReference>
<dbReference type="GO" id="GO:0009229">
    <property type="term" value="P:thiamine diphosphate biosynthetic process"/>
    <property type="evidence" value="ECO:0007669"/>
    <property type="project" value="UniProtKB-UniPathway"/>
</dbReference>
<evidence type="ECO:0000313" key="6">
    <source>
        <dbReference type="Proteomes" id="UP000254291"/>
    </source>
</evidence>
<dbReference type="Proteomes" id="UP000254291">
    <property type="component" value="Unassembled WGS sequence"/>
</dbReference>
<dbReference type="InterPro" id="IPR027574">
    <property type="entry name" value="Thiaminase_II"/>
</dbReference>
<comment type="catalytic activity">
    <reaction evidence="2">
        <text>thiamine + H2O = 5-(2-hydroxyethyl)-4-methylthiazole + 4-amino-5-hydroxymethyl-2-methylpyrimidine + H(+)</text>
        <dbReference type="Rhea" id="RHEA:17509"/>
        <dbReference type="ChEBI" id="CHEBI:15377"/>
        <dbReference type="ChEBI" id="CHEBI:15378"/>
        <dbReference type="ChEBI" id="CHEBI:16892"/>
        <dbReference type="ChEBI" id="CHEBI:17957"/>
        <dbReference type="ChEBI" id="CHEBI:18385"/>
        <dbReference type="EC" id="3.5.99.2"/>
    </reaction>
</comment>
<dbReference type="EC" id="3.5.99.2" evidence="2"/>
<dbReference type="InterPro" id="IPR004305">
    <property type="entry name" value="Thiaminase-2/PQQC"/>
</dbReference>
<evidence type="ECO:0000256" key="1">
    <source>
        <dbReference type="ARBA" id="ARBA00004948"/>
    </source>
</evidence>
<evidence type="ECO:0000259" key="4">
    <source>
        <dbReference type="Pfam" id="PF03070"/>
    </source>
</evidence>
<gene>
    <name evidence="5" type="primary">tenA</name>
    <name evidence="5" type="ORF">NCTC10742_03137</name>
</gene>
<dbReference type="PANTHER" id="PTHR43198">
    <property type="entry name" value="BIFUNCTIONAL TH2 PROTEIN"/>
    <property type="match status" value="1"/>
</dbReference>
<dbReference type="PANTHER" id="PTHR43198:SF2">
    <property type="entry name" value="SI:CH1073-67J19.1-RELATED"/>
    <property type="match status" value="1"/>
</dbReference>
<feature type="region of interest" description="Disordered" evidence="3">
    <location>
        <begin position="1"/>
        <end position="25"/>
    </location>
</feature>
<dbReference type="EMBL" id="UGQM01000001">
    <property type="protein sequence ID" value="STZ43907.1"/>
    <property type="molecule type" value="Genomic_DNA"/>
</dbReference>
<dbReference type="AlphaFoldDB" id="A0A378SR74"/>
<proteinExistence type="inferred from homology"/>
<dbReference type="RefSeq" id="WP_115327573.1">
    <property type="nucleotide sequence ID" value="NZ_JACKST010000082.1"/>
</dbReference>
<dbReference type="Pfam" id="PF03070">
    <property type="entry name" value="TENA_THI-4"/>
    <property type="match status" value="1"/>
</dbReference>
<evidence type="ECO:0000313" key="5">
    <source>
        <dbReference type="EMBL" id="STZ43907.1"/>
    </source>
</evidence>
<evidence type="ECO:0000256" key="2">
    <source>
        <dbReference type="RuleBase" id="RU363093"/>
    </source>
</evidence>
<keyword evidence="2 5" id="KW-0378">Hydrolase</keyword>
<dbReference type="GO" id="GO:0009228">
    <property type="term" value="P:thiamine biosynthetic process"/>
    <property type="evidence" value="ECO:0007669"/>
    <property type="project" value="UniProtKB-KW"/>
</dbReference>
<comment type="pathway">
    <text evidence="1 2">Cofactor biosynthesis; thiamine diphosphate biosynthesis.</text>
</comment>
<dbReference type="UniPathway" id="UPA00060"/>